<dbReference type="AlphaFoldDB" id="A0A7V5PNI4"/>
<name>A0A7V5PNI4_CALAY</name>
<sequence length="235" mass="27511">MKFSAFRPIYLPSLEFFWQAAQVDVAVFADHLQYVKRSSITVSAPLTEDREQTLHIPVRHTRQRQTIREKTIDSTVRWRRKHWQSIRHLFHEAPFAYYYLPQVEQWFKTEGENDSLADFLLRVLQDLTGFFHLNIKWARSTKWVTGEKQPNERFLALIAGELGADTYLADPETIARGWLDPPLLTENGITLGEFAPFPESHLFRTYRAQSALGFLLQFGPEAGYLIRQYLPGRRL</sequence>
<dbReference type="Pfam" id="PF08889">
    <property type="entry name" value="WbqC"/>
    <property type="match status" value="1"/>
</dbReference>
<evidence type="ECO:0000313" key="1">
    <source>
        <dbReference type="EMBL" id="HHJ52191.1"/>
    </source>
</evidence>
<comment type="caution">
    <text evidence="1">The sequence shown here is derived from an EMBL/GenBank/DDBJ whole genome shotgun (WGS) entry which is preliminary data.</text>
</comment>
<gene>
    <name evidence="1" type="ORF">ENJ89_03255</name>
</gene>
<protein>
    <recommendedName>
        <fullName evidence="2">WbqC family protein</fullName>
    </recommendedName>
</protein>
<proteinExistence type="predicted"/>
<reference evidence="1" key="1">
    <citation type="journal article" date="2020" name="mSystems">
        <title>Genome- and Community-Level Interaction Insights into Carbon Utilization and Element Cycling Functions of Hydrothermarchaeota in Hydrothermal Sediment.</title>
        <authorList>
            <person name="Zhou Z."/>
            <person name="Liu Y."/>
            <person name="Xu W."/>
            <person name="Pan J."/>
            <person name="Luo Z.H."/>
            <person name="Li M."/>
        </authorList>
    </citation>
    <scope>NUCLEOTIDE SEQUENCE [LARGE SCALE GENOMIC DNA]</scope>
    <source>
        <strain evidence="1">HyVt-527</strain>
    </source>
</reference>
<dbReference type="Proteomes" id="UP000886124">
    <property type="component" value="Unassembled WGS sequence"/>
</dbReference>
<organism evidence="1">
    <name type="scientific">Caldithrix abyssi</name>
    <dbReference type="NCBI Taxonomy" id="187145"/>
    <lineage>
        <taxon>Bacteria</taxon>
        <taxon>Pseudomonadati</taxon>
        <taxon>Calditrichota</taxon>
        <taxon>Calditrichia</taxon>
        <taxon>Calditrichales</taxon>
        <taxon>Calditrichaceae</taxon>
        <taxon>Caldithrix</taxon>
    </lineage>
</organism>
<dbReference type="InterPro" id="IPR014985">
    <property type="entry name" value="WbqC"/>
</dbReference>
<evidence type="ECO:0008006" key="2">
    <source>
        <dbReference type="Google" id="ProtNLM"/>
    </source>
</evidence>
<dbReference type="EMBL" id="DROD01000222">
    <property type="protein sequence ID" value="HHJ52191.1"/>
    <property type="molecule type" value="Genomic_DNA"/>
</dbReference>
<accession>A0A7V5PNI4</accession>